<keyword evidence="9" id="KW-1185">Reference proteome</keyword>
<evidence type="ECO:0000256" key="1">
    <source>
        <dbReference type="ARBA" id="ARBA00000085"/>
    </source>
</evidence>
<keyword evidence="3" id="KW-0597">Phosphoprotein</keyword>
<dbReference type="PANTHER" id="PTHR45436">
    <property type="entry name" value="SENSOR HISTIDINE KINASE YKOH"/>
    <property type="match status" value="1"/>
</dbReference>
<sequence length="429" mass="49703">MKLIYRVVIRLSISLSIILTIWAGLFYAAMIDELNDEIDDSLDDYSELIMARFLAGESIPTVSTNSNNQYYLKEISREEALNRRRVRYIDTMVYLPLKKETEPARVRSAVYHKGMGEKYYRLDVYTPTVEKHDLKESILSWIIFLYICLLLTIIAVNIWIYERINRPLYRLLSWMDGYKVGEANPALNNPTIILEFDKLNKAAVRNMERAEELFESQKLFIGNASHEMQTPIAVCLNRIDTLMEDETLSENQLAELAKTQQMLDYLSKLNKALMLLFKIDNHQFVEKKELDFNALVHQMLPNYSDAYEHMDISLKIVENGVFRTKMNEILGSILIGNFIKNGYVHNIQGGEFVVELSDNKIVFRNSGVDTPLDPLQIFNKFYQGSKKQGSLGLGLALVKSICEVEHLQVIYYFDAQSRHCFELSRQNKV</sequence>
<dbReference type="EMBL" id="JQZV01000009">
    <property type="protein sequence ID" value="KGN92548.1"/>
    <property type="molecule type" value="Genomic_DNA"/>
</dbReference>
<proteinExistence type="predicted"/>
<dbReference type="InterPro" id="IPR036890">
    <property type="entry name" value="HATPase_C_sf"/>
</dbReference>
<comment type="caution">
    <text evidence="8">The sequence shown here is derived from an EMBL/GenBank/DDBJ whole genome shotgun (WGS) entry which is preliminary data.</text>
</comment>
<dbReference type="RefSeq" id="WP_036790293.1">
    <property type="nucleotide sequence ID" value="NZ_JQZV01000009.1"/>
</dbReference>
<keyword evidence="6" id="KW-0812">Transmembrane</keyword>
<keyword evidence="6" id="KW-0472">Membrane</keyword>
<dbReference type="SUPFAM" id="SSF55874">
    <property type="entry name" value="ATPase domain of HSP90 chaperone/DNA topoisomerase II/histidine kinase"/>
    <property type="match status" value="1"/>
</dbReference>
<gene>
    <name evidence="8" type="ORF">HQ43_04685</name>
</gene>
<dbReference type="InterPro" id="IPR003594">
    <property type="entry name" value="HATPase_dom"/>
</dbReference>
<dbReference type="InterPro" id="IPR036097">
    <property type="entry name" value="HisK_dim/P_sf"/>
</dbReference>
<evidence type="ECO:0000256" key="6">
    <source>
        <dbReference type="SAM" id="Phobius"/>
    </source>
</evidence>
<protein>
    <recommendedName>
        <fullName evidence="2">histidine kinase</fullName>
        <ecNumber evidence="2">2.7.13.3</ecNumber>
    </recommendedName>
</protein>
<dbReference type="SMART" id="SM00388">
    <property type="entry name" value="HisKA"/>
    <property type="match status" value="1"/>
</dbReference>
<dbReference type="InterPro" id="IPR050428">
    <property type="entry name" value="TCS_sensor_his_kinase"/>
</dbReference>
<evidence type="ECO:0000256" key="2">
    <source>
        <dbReference type="ARBA" id="ARBA00012438"/>
    </source>
</evidence>
<dbReference type="Gene3D" id="3.30.565.10">
    <property type="entry name" value="Histidine kinase-like ATPase, C-terminal domain"/>
    <property type="match status" value="1"/>
</dbReference>
<dbReference type="CDD" id="cd00082">
    <property type="entry name" value="HisKA"/>
    <property type="match status" value="1"/>
</dbReference>
<dbReference type="EC" id="2.7.13.3" evidence="2"/>
<dbReference type="InterPro" id="IPR003661">
    <property type="entry name" value="HisK_dim/P_dom"/>
</dbReference>
<accession>A0ABR4XLV6</accession>
<dbReference type="Proteomes" id="UP000030101">
    <property type="component" value="Unassembled WGS sequence"/>
</dbReference>
<dbReference type="Gene3D" id="1.10.287.130">
    <property type="match status" value="1"/>
</dbReference>
<dbReference type="GO" id="GO:0016301">
    <property type="term" value="F:kinase activity"/>
    <property type="evidence" value="ECO:0007669"/>
    <property type="project" value="UniProtKB-KW"/>
</dbReference>
<keyword evidence="6" id="KW-1133">Transmembrane helix</keyword>
<comment type="catalytic activity">
    <reaction evidence="1">
        <text>ATP + protein L-histidine = ADP + protein N-phospho-L-histidine.</text>
        <dbReference type="EC" id="2.7.13.3"/>
    </reaction>
</comment>
<feature type="domain" description="Signal transduction histidine kinase dimerisation/phosphoacceptor" evidence="7">
    <location>
        <begin position="216"/>
        <end position="282"/>
    </location>
</feature>
<evidence type="ECO:0000256" key="3">
    <source>
        <dbReference type="ARBA" id="ARBA00022553"/>
    </source>
</evidence>
<keyword evidence="4" id="KW-0808">Transferase</keyword>
<dbReference type="Pfam" id="PF00512">
    <property type="entry name" value="HisKA"/>
    <property type="match status" value="1"/>
</dbReference>
<evidence type="ECO:0000256" key="4">
    <source>
        <dbReference type="ARBA" id="ARBA00022679"/>
    </source>
</evidence>
<reference evidence="8 9" key="1">
    <citation type="submission" date="2014-08" db="EMBL/GenBank/DDBJ databases">
        <title>Porphyromonas canoris strain:OH2762 Genome sequencing.</title>
        <authorList>
            <person name="Wallis C."/>
            <person name="Deusch O."/>
            <person name="O'Flynn C."/>
            <person name="Davis I."/>
            <person name="Jospin G."/>
            <person name="Darling A.E."/>
            <person name="Coil D.A."/>
            <person name="Alexiev A."/>
            <person name="Horsfall A."/>
            <person name="Kirkwood N."/>
            <person name="Harris S."/>
            <person name="Eisen J.A."/>
        </authorList>
    </citation>
    <scope>NUCLEOTIDE SEQUENCE [LARGE SCALE GENOMIC DNA]</scope>
    <source>
        <strain evidence="9">COT-108 OH2762</strain>
    </source>
</reference>
<dbReference type="PANTHER" id="PTHR45436:SF5">
    <property type="entry name" value="SENSOR HISTIDINE KINASE TRCS"/>
    <property type="match status" value="1"/>
</dbReference>
<evidence type="ECO:0000259" key="7">
    <source>
        <dbReference type="SMART" id="SM00388"/>
    </source>
</evidence>
<evidence type="ECO:0000256" key="5">
    <source>
        <dbReference type="ARBA" id="ARBA00022777"/>
    </source>
</evidence>
<name>A0ABR4XLV6_9PORP</name>
<dbReference type="Pfam" id="PF02518">
    <property type="entry name" value="HATPase_c"/>
    <property type="match status" value="1"/>
</dbReference>
<feature type="transmembrane region" description="Helical" evidence="6">
    <location>
        <begin position="138"/>
        <end position="161"/>
    </location>
</feature>
<dbReference type="SUPFAM" id="SSF47384">
    <property type="entry name" value="Homodimeric domain of signal transducing histidine kinase"/>
    <property type="match status" value="1"/>
</dbReference>
<feature type="transmembrane region" description="Helical" evidence="6">
    <location>
        <begin position="7"/>
        <end position="30"/>
    </location>
</feature>
<organism evidence="8 9">
    <name type="scientific">Porphyromonas canoris</name>
    <dbReference type="NCBI Taxonomy" id="36875"/>
    <lineage>
        <taxon>Bacteria</taxon>
        <taxon>Pseudomonadati</taxon>
        <taxon>Bacteroidota</taxon>
        <taxon>Bacteroidia</taxon>
        <taxon>Bacteroidales</taxon>
        <taxon>Porphyromonadaceae</taxon>
        <taxon>Porphyromonas</taxon>
    </lineage>
</organism>
<evidence type="ECO:0000313" key="8">
    <source>
        <dbReference type="EMBL" id="KGN92548.1"/>
    </source>
</evidence>
<evidence type="ECO:0000313" key="9">
    <source>
        <dbReference type="Proteomes" id="UP000030101"/>
    </source>
</evidence>
<keyword evidence="5 8" id="KW-0418">Kinase</keyword>